<dbReference type="EMBL" id="FNUS01000008">
    <property type="protein sequence ID" value="SEG61097.1"/>
    <property type="molecule type" value="Genomic_DNA"/>
</dbReference>
<evidence type="ECO:0000313" key="3">
    <source>
        <dbReference type="Proteomes" id="UP000236738"/>
    </source>
</evidence>
<keyword evidence="1" id="KW-0812">Transmembrane</keyword>
<name>A0A1H6BL39_9FLAO</name>
<dbReference type="AlphaFoldDB" id="A0A1H6BL39"/>
<organism evidence="2 3">
    <name type="scientific">Halpernia humi</name>
    <dbReference type="NCBI Taxonomy" id="493375"/>
    <lineage>
        <taxon>Bacteria</taxon>
        <taxon>Pseudomonadati</taxon>
        <taxon>Bacteroidota</taxon>
        <taxon>Flavobacteriia</taxon>
        <taxon>Flavobacteriales</taxon>
        <taxon>Weeksellaceae</taxon>
        <taxon>Chryseobacterium group</taxon>
        <taxon>Halpernia</taxon>
    </lineage>
</organism>
<sequence length="110" mass="12878">MKNKFRGKMILLVLFVIAMFFAVSAIVMGLWNNILPDILGVKAISFWQAMGILVLSKILFGGFHGKGGFGRNKFRRIKEERMRGMTDEQKEKLKEVWKQRCERGFFRDKF</sequence>
<evidence type="ECO:0000256" key="1">
    <source>
        <dbReference type="SAM" id="Phobius"/>
    </source>
</evidence>
<keyword evidence="1" id="KW-1133">Transmembrane helix</keyword>
<keyword evidence="3" id="KW-1185">Reference proteome</keyword>
<gene>
    <name evidence="2" type="ORF">SAMN05421847_2951</name>
</gene>
<dbReference type="OrthoDB" id="1099872at2"/>
<feature type="transmembrane region" description="Helical" evidence="1">
    <location>
        <begin position="9"/>
        <end position="31"/>
    </location>
</feature>
<dbReference type="RefSeq" id="WP_103914779.1">
    <property type="nucleotide sequence ID" value="NZ_FNUS01000008.1"/>
</dbReference>
<keyword evidence="1" id="KW-0472">Membrane</keyword>
<reference evidence="3" key="1">
    <citation type="submission" date="2016-10" db="EMBL/GenBank/DDBJ databases">
        <authorList>
            <person name="Varghese N."/>
            <person name="Submissions S."/>
        </authorList>
    </citation>
    <scope>NUCLEOTIDE SEQUENCE [LARGE SCALE GENOMIC DNA]</scope>
    <source>
        <strain evidence="3">DSM 21580</strain>
    </source>
</reference>
<evidence type="ECO:0000313" key="2">
    <source>
        <dbReference type="EMBL" id="SEG61097.1"/>
    </source>
</evidence>
<accession>A0A1H6BL39</accession>
<dbReference type="Proteomes" id="UP000236738">
    <property type="component" value="Unassembled WGS sequence"/>
</dbReference>
<feature type="transmembrane region" description="Helical" evidence="1">
    <location>
        <begin position="43"/>
        <end position="63"/>
    </location>
</feature>
<protein>
    <submittedName>
        <fullName evidence="2">Uncharacterized protein</fullName>
    </submittedName>
</protein>
<proteinExistence type="predicted"/>